<proteinExistence type="predicted"/>
<reference evidence="2" key="1">
    <citation type="submission" date="2021-02" db="EMBL/GenBank/DDBJ databases">
        <authorList>
            <person name="Nowell W R."/>
        </authorList>
    </citation>
    <scope>NUCLEOTIDE SEQUENCE</scope>
</reference>
<name>A0A8S2S1R4_9BILA</name>
<evidence type="ECO:0000313" key="1">
    <source>
        <dbReference type="EMBL" id="CAF1384902.1"/>
    </source>
</evidence>
<dbReference type="EMBL" id="CAJOBA010046741">
    <property type="protein sequence ID" value="CAF4193037.1"/>
    <property type="molecule type" value="Genomic_DNA"/>
</dbReference>
<dbReference type="AlphaFoldDB" id="A0A8S2S1R4"/>
<dbReference type="EMBL" id="CAJNOK010025042">
    <property type="protein sequence ID" value="CAF1384902.1"/>
    <property type="molecule type" value="Genomic_DNA"/>
</dbReference>
<comment type="caution">
    <text evidence="2">The sequence shown here is derived from an EMBL/GenBank/DDBJ whole genome shotgun (WGS) entry which is preliminary data.</text>
</comment>
<evidence type="ECO:0000313" key="3">
    <source>
        <dbReference type="Proteomes" id="UP000682733"/>
    </source>
</evidence>
<dbReference type="Proteomes" id="UP000677228">
    <property type="component" value="Unassembled WGS sequence"/>
</dbReference>
<protein>
    <submittedName>
        <fullName evidence="2">Uncharacterized protein</fullName>
    </submittedName>
</protein>
<dbReference type="Proteomes" id="UP000682733">
    <property type="component" value="Unassembled WGS sequence"/>
</dbReference>
<accession>A0A8S2S1R4</accession>
<sequence>MFNEILCLINILEQEDKSIFIEEFHKILTNHIRIESINELSVNNMEKIKVFLKEKREKRLEFVSVKPNSSSIKIESTEIKKIINAKYENLEINVKNLRIIAIKFNEHINDLTYANIKDLSVSLNKVNLYNINENRENVELDLKYFKFLLI</sequence>
<evidence type="ECO:0000313" key="2">
    <source>
        <dbReference type="EMBL" id="CAF4193037.1"/>
    </source>
</evidence>
<organism evidence="2 3">
    <name type="scientific">Didymodactylos carnosus</name>
    <dbReference type="NCBI Taxonomy" id="1234261"/>
    <lineage>
        <taxon>Eukaryota</taxon>
        <taxon>Metazoa</taxon>
        <taxon>Spiralia</taxon>
        <taxon>Gnathifera</taxon>
        <taxon>Rotifera</taxon>
        <taxon>Eurotatoria</taxon>
        <taxon>Bdelloidea</taxon>
        <taxon>Philodinida</taxon>
        <taxon>Philodinidae</taxon>
        <taxon>Didymodactylos</taxon>
    </lineage>
</organism>
<gene>
    <name evidence="1" type="ORF">OVA965_LOCUS32288</name>
    <name evidence="2" type="ORF">TMI583_LOCUS33144</name>
</gene>